<organism evidence="12 13">
    <name type="scientific">Stanieria cyanosphaera (strain ATCC 29371 / PCC 7437)</name>
    <dbReference type="NCBI Taxonomy" id="111780"/>
    <lineage>
        <taxon>Bacteria</taxon>
        <taxon>Bacillati</taxon>
        <taxon>Cyanobacteriota</taxon>
        <taxon>Cyanophyceae</taxon>
        <taxon>Pleurocapsales</taxon>
        <taxon>Dermocarpellaceae</taxon>
        <taxon>Stanieria</taxon>
    </lineage>
</organism>
<accession>K9XQW4</accession>
<comment type="catalytic activity">
    <reaction evidence="8">
        <text>L-seryl-[protein] + ATP = O-phospho-L-seryl-[protein] + ADP + H(+)</text>
        <dbReference type="Rhea" id="RHEA:17989"/>
        <dbReference type="Rhea" id="RHEA-COMP:9863"/>
        <dbReference type="Rhea" id="RHEA-COMP:11604"/>
        <dbReference type="ChEBI" id="CHEBI:15378"/>
        <dbReference type="ChEBI" id="CHEBI:29999"/>
        <dbReference type="ChEBI" id="CHEBI:30616"/>
        <dbReference type="ChEBI" id="CHEBI:83421"/>
        <dbReference type="ChEBI" id="CHEBI:456216"/>
        <dbReference type="EC" id="2.7.11.1"/>
    </reaction>
</comment>
<keyword evidence="2 12" id="KW-0723">Serine/threonine-protein kinase</keyword>
<dbReference type="STRING" id="111780.Sta7437_1438"/>
<evidence type="ECO:0000259" key="11">
    <source>
        <dbReference type="PROSITE" id="PS50011"/>
    </source>
</evidence>
<proteinExistence type="predicted"/>
<dbReference type="PATRIC" id="fig|111780.3.peg.1499"/>
<dbReference type="EMBL" id="CP003653">
    <property type="protein sequence ID" value="AFZ35005.1"/>
    <property type="molecule type" value="Genomic_DNA"/>
</dbReference>
<dbReference type="Pfam" id="PF00069">
    <property type="entry name" value="Pkinase"/>
    <property type="match status" value="1"/>
</dbReference>
<dbReference type="HOGENOM" id="CLU_000288_135_5_3"/>
<dbReference type="eggNOG" id="COG0515">
    <property type="taxonomic scope" value="Bacteria"/>
</dbReference>
<evidence type="ECO:0000256" key="2">
    <source>
        <dbReference type="ARBA" id="ARBA00022527"/>
    </source>
</evidence>
<evidence type="ECO:0000256" key="4">
    <source>
        <dbReference type="ARBA" id="ARBA00022741"/>
    </source>
</evidence>
<dbReference type="Proteomes" id="UP000010473">
    <property type="component" value="Chromosome"/>
</dbReference>
<dbReference type="PANTHER" id="PTHR24363:SF0">
    <property type="entry name" value="SERINE_THREONINE KINASE LIKE DOMAIN CONTAINING 1"/>
    <property type="match status" value="1"/>
</dbReference>
<name>K9XQW4_STAC7</name>
<protein>
    <recommendedName>
        <fullName evidence="1">non-specific serine/threonine protein kinase</fullName>
        <ecNumber evidence="1">2.7.11.1</ecNumber>
    </recommendedName>
</protein>
<evidence type="ECO:0000256" key="8">
    <source>
        <dbReference type="ARBA" id="ARBA00048679"/>
    </source>
</evidence>
<dbReference type="EC" id="2.7.11.1" evidence="1"/>
<dbReference type="Gene3D" id="1.10.510.10">
    <property type="entry name" value="Transferase(Phosphotransferase) domain 1"/>
    <property type="match status" value="1"/>
</dbReference>
<sequence length="388" mass="44175">MTKNRIRNETLVGKLLNERYLVVKICTSGSFGETYLAEDVQHSEHPICFVKRFKPTTKNLHLIKVAKLMFEREAKITSSLGNSRYIPRLLATFSEKNQFYLVQEFIQGHTLYSELATGDCWEENQVIQLLQEVLPILEFIHSHGIIHRDIKPSNLIRRWDDHKLVLIDFGVAKLINNDLEEINNSKDHKIIVGTPGYMPSEQAQAHSCFGSDIYALGIIAIETLTGTDTLNLSFDPKTHELSWEHLVSVSSELIAIINKMVCQDYHKRYQSASEVLKALEHYQQKQKSELKFLLLENTSNLIAEQPVNSKSLTNSTSLVKSLHNNNYSNKIFLIGIIVSIATTWPIALGIYYFIWLLNNTDNVPNPSSPASLNQDSSSNKRDTISFLK</sequence>
<gene>
    <name evidence="12" type="ordered locus">Sta7437_1438</name>
</gene>
<keyword evidence="13" id="KW-1185">Reference proteome</keyword>
<keyword evidence="5 12" id="KW-0418">Kinase</keyword>
<evidence type="ECO:0000256" key="6">
    <source>
        <dbReference type="ARBA" id="ARBA00022840"/>
    </source>
</evidence>
<evidence type="ECO:0000256" key="10">
    <source>
        <dbReference type="SAM" id="Phobius"/>
    </source>
</evidence>
<keyword evidence="10" id="KW-0812">Transmembrane</keyword>
<dbReference type="GO" id="GO:0005524">
    <property type="term" value="F:ATP binding"/>
    <property type="evidence" value="ECO:0007669"/>
    <property type="project" value="UniProtKB-KW"/>
</dbReference>
<dbReference type="SUPFAM" id="SSF56112">
    <property type="entry name" value="Protein kinase-like (PK-like)"/>
    <property type="match status" value="1"/>
</dbReference>
<dbReference type="PROSITE" id="PS50011">
    <property type="entry name" value="PROTEIN_KINASE_DOM"/>
    <property type="match status" value="1"/>
</dbReference>
<evidence type="ECO:0000313" key="13">
    <source>
        <dbReference type="Proteomes" id="UP000010473"/>
    </source>
</evidence>
<evidence type="ECO:0000256" key="5">
    <source>
        <dbReference type="ARBA" id="ARBA00022777"/>
    </source>
</evidence>
<feature type="compositionally biased region" description="Polar residues" evidence="9">
    <location>
        <begin position="366"/>
        <end position="377"/>
    </location>
</feature>
<dbReference type="OrthoDB" id="468998at2"/>
<evidence type="ECO:0000256" key="1">
    <source>
        <dbReference type="ARBA" id="ARBA00012513"/>
    </source>
</evidence>
<keyword evidence="4" id="KW-0547">Nucleotide-binding</keyword>
<evidence type="ECO:0000256" key="7">
    <source>
        <dbReference type="ARBA" id="ARBA00047899"/>
    </source>
</evidence>
<feature type="transmembrane region" description="Helical" evidence="10">
    <location>
        <begin position="331"/>
        <end position="354"/>
    </location>
</feature>
<keyword evidence="3" id="KW-0808">Transferase</keyword>
<dbReference type="KEGG" id="scs:Sta7437_1438"/>
<keyword evidence="10" id="KW-1133">Transmembrane helix</keyword>
<feature type="compositionally biased region" description="Basic and acidic residues" evidence="9">
    <location>
        <begin position="378"/>
        <end position="388"/>
    </location>
</feature>
<dbReference type="PANTHER" id="PTHR24363">
    <property type="entry name" value="SERINE/THREONINE PROTEIN KINASE"/>
    <property type="match status" value="1"/>
</dbReference>
<dbReference type="RefSeq" id="WP_015192677.1">
    <property type="nucleotide sequence ID" value="NC_019748.1"/>
</dbReference>
<comment type="catalytic activity">
    <reaction evidence="7">
        <text>L-threonyl-[protein] + ATP = O-phospho-L-threonyl-[protein] + ADP + H(+)</text>
        <dbReference type="Rhea" id="RHEA:46608"/>
        <dbReference type="Rhea" id="RHEA-COMP:11060"/>
        <dbReference type="Rhea" id="RHEA-COMP:11605"/>
        <dbReference type="ChEBI" id="CHEBI:15378"/>
        <dbReference type="ChEBI" id="CHEBI:30013"/>
        <dbReference type="ChEBI" id="CHEBI:30616"/>
        <dbReference type="ChEBI" id="CHEBI:61977"/>
        <dbReference type="ChEBI" id="CHEBI:456216"/>
        <dbReference type="EC" id="2.7.11.1"/>
    </reaction>
</comment>
<reference evidence="13" key="1">
    <citation type="journal article" date="2013" name="Proc. Natl. Acad. Sci. U.S.A.">
        <title>Improving the coverage of the cyanobacterial phylum using diversity-driven genome sequencing.</title>
        <authorList>
            <person name="Shih P.M."/>
            <person name="Wu D."/>
            <person name="Latifi A."/>
            <person name="Axen S.D."/>
            <person name="Fewer D.P."/>
            <person name="Talla E."/>
            <person name="Calteau A."/>
            <person name="Cai F."/>
            <person name="Tandeau de Marsac N."/>
            <person name="Rippka R."/>
            <person name="Herdman M."/>
            <person name="Sivonen K."/>
            <person name="Coursin T."/>
            <person name="Laurent T."/>
            <person name="Goodwin L."/>
            <person name="Nolan M."/>
            <person name="Davenport K.W."/>
            <person name="Han C.S."/>
            <person name="Rubin E.M."/>
            <person name="Eisen J.A."/>
            <person name="Woyke T."/>
            <person name="Gugger M."/>
            <person name="Kerfeld C.A."/>
        </authorList>
    </citation>
    <scope>NUCLEOTIDE SEQUENCE [LARGE SCALE GENOMIC DNA]</scope>
    <source>
        <strain evidence="13">ATCC 29371 / PCC 7437</strain>
    </source>
</reference>
<dbReference type="InterPro" id="IPR011009">
    <property type="entry name" value="Kinase-like_dom_sf"/>
</dbReference>
<evidence type="ECO:0000256" key="9">
    <source>
        <dbReference type="SAM" id="MobiDB-lite"/>
    </source>
</evidence>
<keyword evidence="6" id="KW-0067">ATP-binding</keyword>
<feature type="domain" description="Protein kinase" evidence="11">
    <location>
        <begin position="20"/>
        <end position="293"/>
    </location>
</feature>
<feature type="region of interest" description="Disordered" evidence="9">
    <location>
        <begin position="366"/>
        <end position="388"/>
    </location>
</feature>
<dbReference type="InterPro" id="IPR000719">
    <property type="entry name" value="Prot_kinase_dom"/>
</dbReference>
<dbReference type="SMART" id="SM00220">
    <property type="entry name" value="S_TKc"/>
    <property type="match status" value="1"/>
</dbReference>
<dbReference type="CDD" id="cd14014">
    <property type="entry name" value="STKc_PknB_like"/>
    <property type="match status" value="1"/>
</dbReference>
<dbReference type="AlphaFoldDB" id="K9XQW4"/>
<evidence type="ECO:0000313" key="12">
    <source>
        <dbReference type="EMBL" id="AFZ35005.1"/>
    </source>
</evidence>
<dbReference type="GO" id="GO:0004674">
    <property type="term" value="F:protein serine/threonine kinase activity"/>
    <property type="evidence" value="ECO:0007669"/>
    <property type="project" value="UniProtKB-KW"/>
</dbReference>
<keyword evidence="10" id="KW-0472">Membrane</keyword>
<evidence type="ECO:0000256" key="3">
    <source>
        <dbReference type="ARBA" id="ARBA00022679"/>
    </source>
</evidence>